<dbReference type="EMBL" id="FZQP02005555">
    <property type="protein sequence ID" value="VVD01835.1"/>
    <property type="molecule type" value="Genomic_DNA"/>
</dbReference>
<keyword evidence="2" id="KW-0460">Magnesium</keyword>
<evidence type="ECO:0000313" key="3">
    <source>
        <dbReference type="EMBL" id="VVD01835.1"/>
    </source>
</evidence>
<dbReference type="Gene3D" id="3.40.190.80">
    <property type="match status" value="1"/>
</dbReference>
<gene>
    <name evidence="3" type="ORF">LSINAPIS_LOCUS12163</name>
</gene>
<name>A0A5E4QV36_9NEOP</name>
<organism evidence="3 4">
    <name type="scientific">Leptidea sinapis</name>
    <dbReference type="NCBI Taxonomy" id="189913"/>
    <lineage>
        <taxon>Eukaryota</taxon>
        <taxon>Metazoa</taxon>
        <taxon>Ecdysozoa</taxon>
        <taxon>Arthropoda</taxon>
        <taxon>Hexapoda</taxon>
        <taxon>Insecta</taxon>
        <taxon>Pterygota</taxon>
        <taxon>Neoptera</taxon>
        <taxon>Endopterygota</taxon>
        <taxon>Lepidoptera</taxon>
        <taxon>Glossata</taxon>
        <taxon>Ditrysia</taxon>
        <taxon>Papilionoidea</taxon>
        <taxon>Pieridae</taxon>
        <taxon>Dismorphiinae</taxon>
        <taxon>Leptidea</taxon>
    </lineage>
</organism>
<evidence type="ECO:0008006" key="5">
    <source>
        <dbReference type="Google" id="ProtNLM"/>
    </source>
</evidence>
<feature type="binding site" evidence="2">
    <location>
        <position position="150"/>
    </location>
    <ligand>
        <name>Mg(2+)</name>
        <dbReference type="ChEBI" id="CHEBI:18420"/>
        <label>1</label>
        <note>catalytic</note>
    </ligand>
</feature>
<reference evidence="3 4" key="1">
    <citation type="submission" date="2017-07" db="EMBL/GenBank/DDBJ databases">
        <authorList>
            <person name="Talla V."/>
            <person name="Backstrom N."/>
        </authorList>
    </citation>
    <scope>NUCLEOTIDE SEQUENCE [LARGE SCALE GENOMIC DNA]</scope>
</reference>
<keyword evidence="2" id="KW-0479">Metal-binding</keyword>
<evidence type="ECO:0000256" key="1">
    <source>
        <dbReference type="ARBA" id="ARBA00009759"/>
    </source>
</evidence>
<dbReference type="Gene3D" id="4.10.460.10">
    <property type="entry name" value="Inositol Polyphosphate 1-phosphatase, domain 1"/>
    <property type="match status" value="1"/>
</dbReference>
<sequence length="341" mass="37133">MANILDTLICASEKAASIARSCCESNCSESLLVVEKGDSEANVRFYKDYKTIADVLAQETAKSFIVSQFPSLLNDVRGEECSEIGGLTISIQDSVEKTTNLLSSLVPEGMARCMANAAHDEVHSPCDKEYYPDITTLDYSDLGIWIDPIDATAEFIAGVCGNAAPGFGLDCVTVLIGAYLKSTGQPVIGVVNQPFYDSGKGRIIWGVSYGDIQKCSVDVVSYDDNKIILTSSFEHEDTLKKFRDEGWQIQSVPGAGNKMIKVALGEAAAYFVSKGTFRWDTCAPHGIIRSLGGDVTSYKNYRTITYNDAKELPTQKYCNNDGVVAFTKQSVFDEIKSILET</sequence>
<feature type="binding site" evidence="2">
    <location>
        <position position="147"/>
    </location>
    <ligand>
        <name>Mg(2+)</name>
        <dbReference type="ChEBI" id="CHEBI:18420"/>
        <label>1</label>
        <note>catalytic</note>
    </ligand>
</feature>
<dbReference type="Pfam" id="PF00459">
    <property type="entry name" value="Inositol_P"/>
    <property type="match status" value="1"/>
</dbReference>
<dbReference type="PANTHER" id="PTHR43028:SF3">
    <property type="entry name" value="INOSITOL POLYPHOSPHATE 1-PHOSPHATASE"/>
    <property type="match status" value="1"/>
</dbReference>
<dbReference type="SUPFAM" id="SSF56655">
    <property type="entry name" value="Carbohydrate phosphatase"/>
    <property type="match status" value="1"/>
</dbReference>
<comment type="similarity">
    <text evidence="1">Belongs to the inositol monophosphatase superfamily.</text>
</comment>
<dbReference type="Gene3D" id="3.30.540.10">
    <property type="entry name" value="Fructose-1,6-Bisphosphatase, subunit A, domain 1"/>
    <property type="match status" value="1"/>
</dbReference>
<dbReference type="GO" id="GO:0046872">
    <property type="term" value="F:metal ion binding"/>
    <property type="evidence" value="ECO:0007669"/>
    <property type="project" value="UniProtKB-KW"/>
</dbReference>
<dbReference type="Proteomes" id="UP000324832">
    <property type="component" value="Unassembled WGS sequence"/>
</dbReference>
<keyword evidence="4" id="KW-1185">Reference proteome</keyword>
<accession>A0A5E4QV36</accession>
<evidence type="ECO:0000256" key="2">
    <source>
        <dbReference type="PIRSR" id="PIRSR600760-2"/>
    </source>
</evidence>
<dbReference type="InterPro" id="IPR050725">
    <property type="entry name" value="CysQ/Inositol_MonoPase"/>
</dbReference>
<comment type="cofactor">
    <cofactor evidence="2">
        <name>Mg(2+)</name>
        <dbReference type="ChEBI" id="CHEBI:18420"/>
    </cofactor>
</comment>
<feature type="binding site" evidence="2">
    <location>
        <position position="280"/>
    </location>
    <ligand>
        <name>Mg(2+)</name>
        <dbReference type="ChEBI" id="CHEBI:18420"/>
        <label>1</label>
        <note>catalytic</note>
    </ligand>
</feature>
<feature type="binding site" evidence="2">
    <location>
        <position position="149"/>
    </location>
    <ligand>
        <name>Mg(2+)</name>
        <dbReference type="ChEBI" id="CHEBI:18420"/>
        <label>1</label>
        <note>catalytic</note>
    </ligand>
</feature>
<dbReference type="GO" id="GO:0004441">
    <property type="term" value="F:inositol-1,4-bisphosphate 1-phosphatase activity"/>
    <property type="evidence" value="ECO:0007669"/>
    <property type="project" value="TreeGrafter"/>
</dbReference>
<dbReference type="InterPro" id="IPR044897">
    <property type="entry name" value="INPP1_dom_1"/>
</dbReference>
<dbReference type="PANTHER" id="PTHR43028">
    <property type="entry name" value="3'(2'),5'-BISPHOSPHATE NUCLEOTIDASE 1"/>
    <property type="match status" value="1"/>
</dbReference>
<evidence type="ECO:0000313" key="4">
    <source>
        <dbReference type="Proteomes" id="UP000324832"/>
    </source>
</evidence>
<dbReference type="AlphaFoldDB" id="A0A5E4QV36"/>
<protein>
    <recommendedName>
        <fullName evidence="5">Inositol polyphosphate 1-phosphatase</fullName>
    </recommendedName>
</protein>
<feature type="binding site" evidence="2">
    <location>
        <position position="79"/>
    </location>
    <ligand>
        <name>Mg(2+)</name>
        <dbReference type="ChEBI" id="CHEBI:18420"/>
        <label>1</label>
        <note>catalytic</note>
    </ligand>
</feature>
<proteinExistence type="inferred from homology"/>
<dbReference type="InterPro" id="IPR000760">
    <property type="entry name" value="Inositol_monophosphatase-like"/>
</dbReference>